<dbReference type="NCBIfam" id="TIGR00654">
    <property type="entry name" value="PhzF_family"/>
    <property type="match status" value="1"/>
</dbReference>
<dbReference type="AlphaFoldDB" id="A0A6A6XVQ0"/>
<dbReference type="PANTHER" id="PTHR13774">
    <property type="entry name" value="PHENAZINE BIOSYNTHESIS PROTEIN"/>
    <property type="match status" value="1"/>
</dbReference>
<dbReference type="GO" id="GO:0005737">
    <property type="term" value="C:cytoplasm"/>
    <property type="evidence" value="ECO:0007669"/>
    <property type="project" value="TreeGrafter"/>
</dbReference>
<protein>
    <submittedName>
        <fullName evidence="2">Phenazine biosynthesis-like protein</fullName>
    </submittedName>
</protein>
<dbReference type="OrthoDB" id="75169at2759"/>
<name>A0A6A6XVQ0_9PLEO</name>
<dbReference type="InterPro" id="IPR003719">
    <property type="entry name" value="Phenazine_PhzF-like"/>
</dbReference>
<proteinExistence type="predicted"/>
<dbReference type="Proteomes" id="UP000799757">
    <property type="component" value="Unassembled WGS sequence"/>
</dbReference>
<gene>
    <name evidence="2" type="ORF">K505DRAFT_320409</name>
</gene>
<dbReference type="GO" id="GO:0016853">
    <property type="term" value="F:isomerase activity"/>
    <property type="evidence" value="ECO:0007669"/>
    <property type="project" value="TreeGrafter"/>
</dbReference>
<dbReference type="Gene3D" id="3.10.310.10">
    <property type="entry name" value="Diaminopimelate Epimerase, Chain A, domain 1"/>
    <property type="match status" value="2"/>
</dbReference>
<dbReference type="Pfam" id="PF02567">
    <property type="entry name" value="PhzC-PhzF"/>
    <property type="match status" value="1"/>
</dbReference>
<evidence type="ECO:0000313" key="3">
    <source>
        <dbReference type="Proteomes" id="UP000799757"/>
    </source>
</evidence>
<dbReference type="SUPFAM" id="SSF54506">
    <property type="entry name" value="Diaminopimelate epimerase-like"/>
    <property type="match status" value="1"/>
</dbReference>
<evidence type="ECO:0000313" key="2">
    <source>
        <dbReference type="EMBL" id="KAF2800520.1"/>
    </source>
</evidence>
<sequence length="312" mass="34005">MELSFTTVDVFTTTRFVGNPLAIIRVPSSLRNKLTEVQKQKIAREFNLSESVFLHEVRENEDFADYDIFTPRSRMSFAGHPTIGTSIYVTQHAASYKSVTKLRTIAGVVPFTHDQQRGTIAVAVPHDVHIHQARLPHPFPGSESNPTSSSTVPIVSIVKGMAFNLVPMSTLEALGSAKQGLIPVADVYKGEHLDFGSGWDIGYTGTFYYCDLGRDPESSSSDIRLLRTRSLGTIEDPGTGSASAALCAYLALQENEEKGNGPFHFHLVQGVEMGRRCDIFVEVVRKDGGKSIEAVKLSGSAVKAMEGVVTVE</sequence>
<evidence type="ECO:0000256" key="1">
    <source>
        <dbReference type="PIRSR" id="PIRSR016184-1"/>
    </source>
</evidence>
<reference evidence="2" key="1">
    <citation type="journal article" date="2020" name="Stud. Mycol.">
        <title>101 Dothideomycetes genomes: a test case for predicting lifestyles and emergence of pathogens.</title>
        <authorList>
            <person name="Haridas S."/>
            <person name="Albert R."/>
            <person name="Binder M."/>
            <person name="Bloem J."/>
            <person name="Labutti K."/>
            <person name="Salamov A."/>
            <person name="Andreopoulos B."/>
            <person name="Baker S."/>
            <person name="Barry K."/>
            <person name="Bills G."/>
            <person name="Bluhm B."/>
            <person name="Cannon C."/>
            <person name="Castanera R."/>
            <person name="Culley D."/>
            <person name="Daum C."/>
            <person name="Ezra D."/>
            <person name="Gonzalez J."/>
            <person name="Henrissat B."/>
            <person name="Kuo A."/>
            <person name="Liang C."/>
            <person name="Lipzen A."/>
            <person name="Lutzoni F."/>
            <person name="Magnuson J."/>
            <person name="Mondo S."/>
            <person name="Nolan M."/>
            <person name="Ohm R."/>
            <person name="Pangilinan J."/>
            <person name="Park H.-J."/>
            <person name="Ramirez L."/>
            <person name="Alfaro M."/>
            <person name="Sun H."/>
            <person name="Tritt A."/>
            <person name="Yoshinaga Y."/>
            <person name="Zwiers L.-H."/>
            <person name="Turgeon B."/>
            <person name="Goodwin S."/>
            <person name="Spatafora J."/>
            <person name="Crous P."/>
            <person name="Grigoriev I."/>
        </authorList>
    </citation>
    <scope>NUCLEOTIDE SEQUENCE</scope>
    <source>
        <strain evidence="2">CBS 109.77</strain>
    </source>
</reference>
<keyword evidence="3" id="KW-1185">Reference proteome</keyword>
<dbReference type="EMBL" id="MU001746">
    <property type="protein sequence ID" value="KAF2800520.1"/>
    <property type="molecule type" value="Genomic_DNA"/>
</dbReference>
<accession>A0A6A6XVQ0</accession>
<dbReference type="PIRSF" id="PIRSF016184">
    <property type="entry name" value="PhzC_PhzF"/>
    <property type="match status" value="1"/>
</dbReference>
<feature type="active site" evidence="1">
    <location>
        <position position="50"/>
    </location>
</feature>
<organism evidence="2 3">
    <name type="scientific">Melanomma pulvis-pyrius CBS 109.77</name>
    <dbReference type="NCBI Taxonomy" id="1314802"/>
    <lineage>
        <taxon>Eukaryota</taxon>
        <taxon>Fungi</taxon>
        <taxon>Dikarya</taxon>
        <taxon>Ascomycota</taxon>
        <taxon>Pezizomycotina</taxon>
        <taxon>Dothideomycetes</taxon>
        <taxon>Pleosporomycetidae</taxon>
        <taxon>Pleosporales</taxon>
        <taxon>Melanommataceae</taxon>
        <taxon>Melanomma</taxon>
    </lineage>
</organism>
<dbReference type="PANTHER" id="PTHR13774:SF32">
    <property type="entry name" value="ANTISENSE-ENHANCING SEQUENCE 1"/>
    <property type="match status" value="1"/>
</dbReference>